<proteinExistence type="inferred from homology"/>
<keyword evidence="3" id="KW-0964">Secreted</keyword>
<reference evidence="16 17" key="1">
    <citation type="submission" date="2024-11" db="EMBL/GenBank/DDBJ databases">
        <title>A near-complete genome assembly of Cinchona calisaya.</title>
        <authorList>
            <person name="Lian D.C."/>
            <person name="Zhao X.W."/>
            <person name="Wei L."/>
        </authorList>
    </citation>
    <scope>NUCLEOTIDE SEQUENCE [LARGE SCALE GENOMIC DNA]</scope>
    <source>
        <tissue evidence="16">Nenye</tissue>
    </source>
</reference>
<evidence type="ECO:0000256" key="8">
    <source>
        <dbReference type="ARBA" id="ARBA00023180"/>
    </source>
</evidence>
<dbReference type="Pfam" id="PF05922">
    <property type="entry name" value="Inhibitor_I9"/>
    <property type="match status" value="1"/>
</dbReference>
<evidence type="ECO:0000256" key="3">
    <source>
        <dbReference type="ARBA" id="ARBA00022525"/>
    </source>
</evidence>
<dbReference type="Pfam" id="PF02225">
    <property type="entry name" value="PA"/>
    <property type="match status" value="1"/>
</dbReference>
<feature type="chain" id="PRO_5044749995" evidence="11">
    <location>
        <begin position="21"/>
        <end position="762"/>
    </location>
</feature>
<dbReference type="FunFam" id="3.40.50.200:FF:000006">
    <property type="entry name" value="Subtilisin-like protease SBT1.5"/>
    <property type="match status" value="1"/>
</dbReference>
<keyword evidence="17" id="KW-1185">Reference proteome</keyword>
<feature type="domain" description="PA" evidence="13">
    <location>
        <begin position="381"/>
        <end position="467"/>
    </location>
</feature>
<evidence type="ECO:0000256" key="10">
    <source>
        <dbReference type="PROSITE-ProRule" id="PRU01240"/>
    </source>
</evidence>
<dbReference type="InterPro" id="IPR046450">
    <property type="entry name" value="PA_dom_sf"/>
</dbReference>
<comment type="caution">
    <text evidence="16">The sequence shown here is derived from an EMBL/GenBank/DDBJ whole genome shotgun (WGS) entry which is preliminary data.</text>
</comment>
<keyword evidence="7 10" id="KW-0720">Serine protease</keyword>
<dbReference type="InterPro" id="IPR037045">
    <property type="entry name" value="S8pro/Inhibitor_I9_sf"/>
</dbReference>
<evidence type="ECO:0000259" key="14">
    <source>
        <dbReference type="Pfam" id="PF05922"/>
    </source>
</evidence>
<keyword evidence="4 10" id="KW-0645">Protease</keyword>
<dbReference type="FunFam" id="3.50.30.30:FF:000005">
    <property type="entry name" value="subtilisin-like protease SBT1.5"/>
    <property type="match status" value="1"/>
</dbReference>
<evidence type="ECO:0000256" key="5">
    <source>
        <dbReference type="ARBA" id="ARBA00022729"/>
    </source>
</evidence>
<dbReference type="InterPro" id="IPR023827">
    <property type="entry name" value="Peptidase_S8_Asp-AS"/>
</dbReference>
<keyword evidence="8" id="KW-0325">Glycoprotein</keyword>
<dbReference type="InterPro" id="IPR034197">
    <property type="entry name" value="Peptidases_S8_3"/>
</dbReference>
<dbReference type="GO" id="GO:0004252">
    <property type="term" value="F:serine-type endopeptidase activity"/>
    <property type="evidence" value="ECO:0007669"/>
    <property type="project" value="UniProtKB-UniRule"/>
</dbReference>
<dbReference type="Gene3D" id="3.50.30.30">
    <property type="match status" value="1"/>
</dbReference>
<feature type="signal peptide" evidence="11">
    <location>
        <begin position="1"/>
        <end position="20"/>
    </location>
</feature>
<evidence type="ECO:0000313" key="16">
    <source>
        <dbReference type="EMBL" id="KAL3497473.1"/>
    </source>
</evidence>
<dbReference type="CDD" id="cd04852">
    <property type="entry name" value="Peptidases_S8_3"/>
    <property type="match status" value="1"/>
</dbReference>
<dbReference type="GO" id="GO:0006508">
    <property type="term" value="P:proteolysis"/>
    <property type="evidence" value="ECO:0007669"/>
    <property type="project" value="UniProtKB-KW"/>
</dbReference>
<evidence type="ECO:0000256" key="4">
    <source>
        <dbReference type="ARBA" id="ARBA00022670"/>
    </source>
</evidence>
<dbReference type="Pfam" id="PF00082">
    <property type="entry name" value="Peptidase_S8"/>
    <property type="match status" value="1"/>
</dbReference>
<evidence type="ECO:0000256" key="7">
    <source>
        <dbReference type="ARBA" id="ARBA00022825"/>
    </source>
</evidence>
<feature type="domain" description="Inhibitor I9" evidence="14">
    <location>
        <begin position="46"/>
        <end position="128"/>
    </location>
</feature>
<dbReference type="PRINTS" id="PR00723">
    <property type="entry name" value="SUBTILISIN"/>
</dbReference>
<keyword evidence="6 10" id="KW-0378">Hydrolase</keyword>
<gene>
    <name evidence="16" type="ORF">ACH5RR_040205</name>
</gene>
<dbReference type="Pfam" id="PF17766">
    <property type="entry name" value="fn3_6"/>
    <property type="match status" value="1"/>
</dbReference>
<feature type="active site" description="Charge relay system" evidence="9 10">
    <location>
        <position position="160"/>
    </location>
</feature>
<protein>
    <submittedName>
        <fullName evidence="16">Uncharacterized protein</fullName>
    </submittedName>
</protein>
<dbReference type="InterPro" id="IPR003137">
    <property type="entry name" value="PA_domain"/>
</dbReference>
<keyword evidence="5 11" id="KW-0732">Signal</keyword>
<sequence>MAGLLILSFVFLLSFSFSSALFQETKAIPIEITSESSTFKQKDLQTYIVHVSLPSDSDNSVQFHDLESWYHSFLPKTSTGLNDASRMVHSYRKVITGFAARLSAEEVKEMEKKEGFVSARPQKILALHTTHSPDFLGLHLNHGVWLNSTRGKGVIIGILDTGIKPDHPSFSDDGMPPPPPRWKGKCEFNNGTICNNKLIGARNFISKEPGLPPLDDYGHGTHTASTAAGNFVQDANVFGNANGIAVGMAPLAHLAIYRVCNKVICQVSDVLAAMDAAIEDGVDVLSLSLGHGILESPEPFFEDNMAIGAFTAIQNGVFVSCSAGNSGPLSTTMSNEAPWILTVGASTTDRSLRATALLGNNVEFDGEAVFQPEDFPTTLFPLVYAGMNGILFSALCAPRSLKHIDVRGKVVLCKDGFFDTHVKGKTVKDAGGVGMILMNSQPLGDTTLAEVHAFPTIRMSFTDGEAIKAYINSTSTPKAAILFKGTVIGAKKAPAVAGFSSRGPNYASPGILKPDIIGPGVNILAAWSSSVENITNTTSTFHVVSGTSMSCPHLSGVAALLKAAHPDWSPAAIKSAIMTSANVLNLYDSLILDERKLTADIFAVGAGHVSPSRAIDPGLIYDIKPDDYIPYLCGLGYKDKNIATIIGKTVKCSTVSSISEAQLNYPSFSIQLLKNATQIYTRTVKNVGESSSPYYVEIGSISEVDVSVQPSMLNFTEVNQEMTYQISFTRSATSIHNSIVQGAITWVCKEHRVRSPIAVILE</sequence>
<dbReference type="SUPFAM" id="SSF52743">
    <property type="entry name" value="Subtilisin-like"/>
    <property type="match status" value="1"/>
</dbReference>
<dbReference type="InterPro" id="IPR000209">
    <property type="entry name" value="Peptidase_S8/S53_dom"/>
</dbReference>
<comment type="similarity">
    <text evidence="2 10">Belongs to the peptidase S8 family.</text>
</comment>
<organism evidence="16 17">
    <name type="scientific">Cinchona calisaya</name>
    <dbReference type="NCBI Taxonomy" id="153742"/>
    <lineage>
        <taxon>Eukaryota</taxon>
        <taxon>Viridiplantae</taxon>
        <taxon>Streptophyta</taxon>
        <taxon>Embryophyta</taxon>
        <taxon>Tracheophyta</taxon>
        <taxon>Spermatophyta</taxon>
        <taxon>Magnoliopsida</taxon>
        <taxon>eudicotyledons</taxon>
        <taxon>Gunneridae</taxon>
        <taxon>Pentapetalae</taxon>
        <taxon>asterids</taxon>
        <taxon>lamiids</taxon>
        <taxon>Gentianales</taxon>
        <taxon>Rubiaceae</taxon>
        <taxon>Cinchonoideae</taxon>
        <taxon>Cinchoneae</taxon>
        <taxon>Cinchona</taxon>
    </lineage>
</organism>
<comment type="subcellular location">
    <subcellularLocation>
        <location evidence="1">Secreted</location>
    </subcellularLocation>
</comment>
<evidence type="ECO:0000259" key="12">
    <source>
        <dbReference type="Pfam" id="PF00082"/>
    </source>
</evidence>
<dbReference type="PANTHER" id="PTHR10795">
    <property type="entry name" value="PROPROTEIN CONVERTASE SUBTILISIN/KEXIN"/>
    <property type="match status" value="1"/>
</dbReference>
<dbReference type="Gene3D" id="3.40.50.200">
    <property type="entry name" value="Peptidase S8/S53 domain"/>
    <property type="match status" value="1"/>
</dbReference>
<dbReference type="Gene3D" id="3.30.70.80">
    <property type="entry name" value="Peptidase S8 propeptide/proteinase inhibitor I9"/>
    <property type="match status" value="1"/>
</dbReference>
<feature type="domain" description="Subtilisin-like protease fibronectin type-III" evidence="15">
    <location>
        <begin position="662"/>
        <end position="759"/>
    </location>
</feature>
<dbReference type="AlphaFoldDB" id="A0ABD2XS04"/>
<dbReference type="InterPro" id="IPR041469">
    <property type="entry name" value="Subtilisin-like_FN3"/>
</dbReference>
<evidence type="ECO:0000256" key="1">
    <source>
        <dbReference type="ARBA" id="ARBA00004613"/>
    </source>
</evidence>
<evidence type="ECO:0000256" key="2">
    <source>
        <dbReference type="ARBA" id="ARBA00011073"/>
    </source>
</evidence>
<dbReference type="PROSITE" id="PS00136">
    <property type="entry name" value="SUBTILASE_ASP"/>
    <property type="match status" value="1"/>
</dbReference>
<dbReference type="PROSITE" id="PS51892">
    <property type="entry name" value="SUBTILASE"/>
    <property type="match status" value="1"/>
</dbReference>
<dbReference type="CDD" id="cd02120">
    <property type="entry name" value="PA_subtilisin_like"/>
    <property type="match status" value="1"/>
</dbReference>
<evidence type="ECO:0000259" key="13">
    <source>
        <dbReference type="Pfam" id="PF02225"/>
    </source>
</evidence>
<evidence type="ECO:0000313" key="17">
    <source>
        <dbReference type="Proteomes" id="UP001630127"/>
    </source>
</evidence>
<evidence type="ECO:0000256" key="11">
    <source>
        <dbReference type="SAM" id="SignalP"/>
    </source>
</evidence>
<dbReference type="SUPFAM" id="SSF52025">
    <property type="entry name" value="PA domain"/>
    <property type="match status" value="1"/>
</dbReference>
<dbReference type="Gene3D" id="2.60.40.2310">
    <property type="match status" value="1"/>
</dbReference>
<evidence type="ECO:0000259" key="15">
    <source>
        <dbReference type="Pfam" id="PF17766"/>
    </source>
</evidence>
<evidence type="ECO:0000256" key="6">
    <source>
        <dbReference type="ARBA" id="ARBA00022801"/>
    </source>
</evidence>
<dbReference type="InterPro" id="IPR015500">
    <property type="entry name" value="Peptidase_S8_subtilisin-rel"/>
</dbReference>
<dbReference type="InterPro" id="IPR045051">
    <property type="entry name" value="SBT"/>
</dbReference>
<evidence type="ECO:0000256" key="9">
    <source>
        <dbReference type="PIRSR" id="PIRSR615500-1"/>
    </source>
</evidence>
<feature type="active site" description="Charge relay system" evidence="9 10">
    <location>
        <position position="219"/>
    </location>
</feature>
<dbReference type="EMBL" id="JBJUIK010000017">
    <property type="protein sequence ID" value="KAL3497473.1"/>
    <property type="molecule type" value="Genomic_DNA"/>
</dbReference>
<dbReference type="Proteomes" id="UP001630127">
    <property type="component" value="Unassembled WGS sequence"/>
</dbReference>
<feature type="domain" description="Peptidase S8/S53" evidence="12">
    <location>
        <begin position="151"/>
        <end position="581"/>
    </location>
</feature>
<name>A0ABD2XS04_9GENT</name>
<accession>A0ABD2XS04</accession>
<feature type="active site" description="Charge relay system" evidence="9 10">
    <location>
        <position position="548"/>
    </location>
</feature>
<dbReference type="InterPro" id="IPR036852">
    <property type="entry name" value="Peptidase_S8/S53_dom_sf"/>
</dbReference>
<dbReference type="InterPro" id="IPR010259">
    <property type="entry name" value="S8pro/Inhibitor_I9"/>
</dbReference>
<dbReference type="GO" id="GO:0005576">
    <property type="term" value="C:extracellular region"/>
    <property type="evidence" value="ECO:0007669"/>
    <property type="project" value="UniProtKB-SubCell"/>
</dbReference>